<dbReference type="Proteomes" id="UP000237105">
    <property type="component" value="Unassembled WGS sequence"/>
</dbReference>
<protein>
    <submittedName>
        <fullName evidence="1">Uncharacterized protein</fullName>
    </submittedName>
</protein>
<dbReference type="EMBL" id="JXTB01000003">
    <property type="protein sequence ID" value="PON79624.1"/>
    <property type="molecule type" value="Genomic_DNA"/>
</dbReference>
<comment type="caution">
    <text evidence="1">The sequence shown here is derived from an EMBL/GenBank/DDBJ whole genome shotgun (WGS) entry which is preliminary data.</text>
</comment>
<sequence length="96" mass="11337">MPKQSRFNEERRLWKALWEAKLYERQKILVWRIASDCLPTRIRLAQVAGLQLHSAEEEQMERLPARYLLNFSAQAETIKVNTDASLIVLKRDGRKD</sequence>
<name>A0A2P5E253_PARAD</name>
<reference evidence="2" key="1">
    <citation type="submission" date="2016-06" db="EMBL/GenBank/DDBJ databases">
        <title>Parallel loss of symbiosis genes in relatives of nitrogen-fixing non-legume Parasponia.</title>
        <authorList>
            <person name="Van Velzen R."/>
            <person name="Holmer R."/>
            <person name="Bu F."/>
            <person name="Rutten L."/>
            <person name="Van Zeijl A."/>
            <person name="Liu W."/>
            <person name="Santuari L."/>
            <person name="Cao Q."/>
            <person name="Sharma T."/>
            <person name="Shen D."/>
            <person name="Roswanjaya Y."/>
            <person name="Wardhani T."/>
            <person name="Kalhor M.S."/>
            <person name="Jansen J."/>
            <person name="Van den Hoogen J."/>
            <person name="Gungor B."/>
            <person name="Hartog M."/>
            <person name="Hontelez J."/>
            <person name="Verver J."/>
            <person name="Yang W.-C."/>
            <person name="Schijlen E."/>
            <person name="Repin R."/>
            <person name="Schilthuizen M."/>
            <person name="Schranz E."/>
            <person name="Heidstra R."/>
            <person name="Miyata K."/>
            <person name="Fedorova E."/>
            <person name="Kohlen W."/>
            <person name="Bisseling T."/>
            <person name="Smit S."/>
            <person name="Geurts R."/>
        </authorList>
    </citation>
    <scope>NUCLEOTIDE SEQUENCE [LARGE SCALE GENOMIC DNA]</scope>
    <source>
        <strain evidence="2">cv. WU1-14</strain>
    </source>
</reference>
<keyword evidence="2" id="KW-1185">Reference proteome</keyword>
<dbReference type="AlphaFoldDB" id="A0A2P5E253"/>
<accession>A0A2P5E253</accession>
<evidence type="ECO:0000313" key="2">
    <source>
        <dbReference type="Proteomes" id="UP000237105"/>
    </source>
</evidence>
<dbReference type="OrthoDB" id="10647772at2759"/>
<evidence type="ECO:0000313" key="1">
    <source>
        <dbReference type="EMBL" id="PON79624.1"/>
    </source>
</evidence>
<proteinExistence type="predicted"/>
<organism evidence="1 2">
    <name type="scientific">Parasponia andersonii</name>
    <name type="common">Sponia andersonii</name>
    <dbReference type="NCBI Taxonomy" id="3476"/>
    <lineage>
        <taxon>Eukaryota</taxon>
        <taxon>Viridiplantae</taxon>
        <taxon>Streptophyta</taxon>
        <taxon>Embryophyta</taxon>
        <taxon>Tracheophyta</taxon>
        <taxon>Spermatophyta</taxon>
        <taxon>Magnoliopsida</taxon>
        <taxon>eudicotyledons</taxon>
        <taxon>Gunneridae</taxon>
        <taxon>Pentapetalae</taxon>
        <taxon>rosids</taxon>
        <taxon>fabids</taxon>
        <taxon>Rosales</taxon>
        <taxon>Cannabaceae</taxon>
        <taxon>Parasponia</taxon>
    </lineage>
</organism>
<gene>
    <name evidence="1" type="ORF">PanWU01x14_008560</name>
</gene>